<feature type="active site" description="O-(5'-phospho-DNA)-tyrosine intermediate" evidence="12">
    <location>
        <position position="762"/>
    </location>
</feature>
<comment type="similarity">
    <text evidence="4 13">Belongs to the type II topoisomerase family.</text>
</comment>
<keyword evidence="8" id="KW-0460">Magnesium</keyword>
<organism evidence="17">
    <name type="scientific">Eutreptiella gymnastica</name>
    <dbReference type="NCBI Taxonomy" id="73025"/>
    <lineage>
        <taxon>Eukaryota</taxon>
        <taxon>Discoba</taxon>
        <taxon>Euglenozoa</taxon>
        <taxon>Euglenida</taxon>
        <taxon>Spirocuta</taxon>
        <taxon>Euglenophyceae</taxon>
        <taxon>Eutreptiales</taxon>
        <taxon>Eutreptiaceae</taxon>
        <taxon>Eutreptiella</taxon>
    </lineage>
</organism>
<evidence type="ECO:0000256" key="4">
    <source>
        <dbReference type="ARBA" id="ARBA00011080"/>
    </source>
</evidence>
<feature type="compositionally biased region" description="Acidic residues" evidence="15">
    <location>
        <begin position="1374"/>
        <end position="1393"/>
    </location>
</feature>
<evidence type="ECO:0000256" key="10">
    <source>
        <dbReference type="ARBA" id="ARBA00023125"/>
    </source>
</evidence>
<dbReference type="GO" id="GO:0003918">
    <property type="term" value="F:DNA topoisomerase type II (double strand cut, ATP-hydrolyzing) activity"/>
    <property type="evidence" value="ECO:0007669"/>
    <property type="project" value="UniProtKB-UniRule"/>
</dbReference>
<feature type="compositionally biased region" description="Polar residues" evidence="15">
    <location>
        <begin position="1241"/>
        <end position="1255"/>
    </location>
</feature>
<dbReference type="GO" id="GO:0000712">
    <property type="term" value="P:resolution of meiotic recombination intermediates"/>
    <property type="evidence" value="ECO:0007669"/>
    <property type="project" value="TreeGrafter"/>
</dbReference>
<feature type="domain" description="Topo IIA-type catalytic" evidence="16">
    <location>
        <begin position="670"/>
        <end position="1129"/>
    </location>
</feature>
<dbReference type="InterPro" id="IPR013757">
    <property type="entry name" value="Topo_IIA_A_a_sf"/>
</dbReference>
<evidence type="ECO:0000256" key="15">
    <source>
        <dbReference type="SAM" id="MobiDB-lite"/>
    </source>
</evidence>
<feature type="compositionally biased region" description="Low complexity" evidence="15">
    <location>
        <begin position="1256"/>
        <end position="1278"/>
    </location>
</feature>
<dbReference type="Pfam" id="PF00521">
    <property type="entry name" value="DNA_topoisoIV"/>
    <property type="match status" value="1"/>
</dbReference>
<evidence type="ECO:0000256" key="13">
    <source>
        <dbReference type="RuleBase" id="RU362094"/>
    </source>
</evidence>
<dbReference type="InterPro" id="IPR003594">
    <property type="entry name" value="HATPase_dom"/>
</dbReference>
<feature type="compositionally biased region" description="Acidic residues" evidence="15">
    <location>
        <begin position="1329"/>
        <end position="1350"/>
    </location>
</feature>
<evidence type="ECO:0000256" key="14">
    <source>
        <dbReference type="SAM" id="Coils"/>
    </source>
</evidence>
<comment type="cofactor">
    <cofactor evidence="2">
        <name>Ca(2+)</name>
        <dbReference type="ChEBI" id="CHEBI:29108"/>
    </cofactor>
</comment>
<feature type="compositionally biased region" description="Basic and acidic residues" evidence="15">
    <location>
        <begin position="1218"/>
        <end position="1238"/>
    </location>
</feature>
<keyword evidence="11 12" id="KW-0413">Isomerase</keyword>
<dbReference type="GO" id="GO:0005634">
    <property type="term" value="C:nucleus"/>
    <property type="evidence" value="ECO:0007669"/>
    <property type="project" value="TreeGrafter"/>
</dbReference>
<dbReference type="FunFam" id="3.90.199.10:FF:000002">
    <property type="entry name" value="DNA topoisomerase 2"/>
    <property type="match status" value="1"/>
</dbReference>
<evidence type="ECO:0000259" key="16">
    <source>
        <dbReference type="PROSITE" id="PS52040"/>
    </source>
</evidence>
<evidence type="ECO:0000256" key="7">
    <source>
        <dbReference type="ARBA" id="ARBA00022840"/>
    </source>
</evidence>
<reference evidence="17" key="1">
    <citation type="submission" date="2021-01" db="EMBL/GenBank/DDBJ databases">
        <authorList>
            <person name="Corre E."/>
            <person name="Pelletier E."/>
            <person name="Niang G."/>
            <person name="Scheremetjew M."/>
            <person name="Finn R."/>
            <person name="Kale V."/>
            <person name="Holt S."/>
            <person name="Cochrane G."/>
            <person name="Meng A."/>
            <person name="Brown T."/>
            <person name="Cohen L."/>
        </authorList>
    </citation>
    <scope>NUCLEOTIDE SEQUENCE</scope>
    <source>
        <strain evidence="17">NIES-381</strain>
    </source>
</reference>
<dbReference type="Gene3D" id="3.90.199.10">
    <property type="entry name" value="Topoisomerase II, domain 5"/>
    <property type="match status" value="1"/>
</dbReference>
<dbReference type="InterPro" id="IPR014721">
    <property type="entry name" value="Ribsml_uS5_D2-typ_fold_subgr"/>
</dbReference>
<feature type="compositionally biased region" description="Basic residues" evidence="15">
    <location>
        <begin position="1398"/>
        <end position="1414"/>
    </location>
</feature>
<dbReference type="PANTHER" id="PTHR10169:SF38">
    <property type="entry name" value="DNA TOPOISOMERASE 2"/>
    <property type="match status" value="1"/>
</dbReference>
<dbReference type="CDD" id="cd00187">
    <property type="entry name" value="TOP4c"/>
    <property type="match status" value="1"/>
</dbReference>
<dbReference type="InterPro" id="IPR050634">
    <property type="entry name" value="DNA_Topoisomerase_II"/>
</dbReference>
<evidence type="ECO:0000256" key="2">
    <source>
        <dbReference type="ARBA" id="ARBA00001913"/>
    </source>
</evidence>
<dbReference type="Gene3D" id="3.30.565.10">
    <property type="entry name" value="Histidine kinase-like ATPase, C-terminal domain"/>
    <property type="match status" value="1"/>
</dbReference>
<evidence type="ECO:0000256" key="1">
    <source>
        <dbReference type="ARBA" id="ARBA00000185"/>
    </source>
</evidence>
<dbReference type="GO" id="GO:0006265">
    <property type="term" value="P:DNA topological change"/>
    <property type="evidence" value="ECO:0007669"/>
    <property type="project" value="UniProtKB-UniRule"/>
</dbReference>
<keyword evidence="5" id="KW-0479">Metal-binding</keyword>
<feature type="compositionally biased region" description="Polar residues" evidence="15">
    <location>
        <begin position="1176"/>
        <end position="1185"/>
    </location>
</feature>
<comment type="catalytic activity">
    <reaction evidence="1 12 13">
        <text>ATP-dependent breakage, passage and rejoining of double-stranded DNA.</text>
        <dbReference type="EC" id="5.6.2.2"/>
    </reaction>
</comment>
<dbReference type="FunFam" id="3.30.1490.30:FF:000001">
    <property type="entry name" value="DNA topoisomerase 2"/>
    <property type="match status" value="1"/>
</dbReference>
<dbReference type="Pfam" id="PF16898">
    <property type="entry name" value="TOPRIM_C"/>
    <property type="match status" value="1"/>
</dbReference>
<dbReference type="InterPro" id="IPR018522">
    <property type="entry name" value="TopoIIA_CS"/>
</dbReference>
<dbReference type="SUPFAM" id="SSF54211">
    <property type="entry name" value="Ribosomal protein S5 domain 2-like"/>
    <property type="match status" value="1"/>
</dbReference>
<dbReference type="GO" id="GO:0005524">
    <property type="term" value="F:ATP binding"/>
    <property type="evidence" value="ECO:0007669"/>
    <property type="project" value="UniProtKB-UniRule"/>
</dbReference>
<keyword evidence="7 13" id="KW-0067">ATP-binding</keyword>
<dbReference type="InterPro" id="IPR034157">
    <property type="entry name" value="TOPRIM_TopoII"/>
</dbReference>
<gene>
    <name evidence="17" type="ORF">EGYM00392_LOCUS33794</name>
</gene>
<dbReference type="SMART" id="SM00434">
    <property type="entry name" value="TOP4c"/>
    <property type="match status" value="1"/>
</dbReference>
<dbReference type="PRINTS" id="PR00418">
    <property type="entry name" value="TPI2FAMILY"/>
</dbReference>
<dbReference type="SMART" id="SM00433">
    <property type="entry name" value="TOP2c"/>
    <property type="match status" value="1"/>
</dbReference>
<evidence type="ECO:0000256" key="8">
    <source>
        <dbReference type="ARBA" id="ARBA00022842"/>
    </source>
</evidence>
<dbReference type="Gene3D" id="3.30.1490.30">
    <property type="match status" value="1"/>
</dbReference>
<dbReference type="CDD" id="cd16930">
    <property type="entry name" value="HATPase_TopII-like"/>
    <property type="match status" value="1"/>
</dbReference>
<accession>A0A7S1ITT9</accession>
<evidence type="ECO:0000256" key="3">
    <source>
        <dbReference type="ARBA" id="ARBA00001946"/>
    </source>
</evidence>
<comment type="subunit">
    <text evidence="13">Homodimer.</text>
</comment>
<feature type="compositionally biased region" description="Acidic residues" evidence="15">
    <location>
        <begin position="1419"/>
        <end position="1430"/>
    </location>
</feature>
<feature type="region of interest" description="Disordered" evidence="15">
    <location>
        <begin position="1058"/>
        <end position="1079"/>
    </location>
</feature>
<feature type="coiled-coil region" evidence="14">
    <location>
        <begin position="989"/>
        <end position="1016"/>
    </location>
</feature>
<feature type="compositionally biased region" description="Acidic residues" evidence="15">
    <location>
        <begin position="1060"/>
        <end position="1077"/>
    </location>
</feature>
<feature type="region of interest" description="Disordered" evidence="15">
    <location>
        <begin position="1157"/>
        <end position="1193"/>
    </location>
</feature>
<comment type="function">
    <text evidence="13">Control of topological states of DNA by transient breakage and subsequent rejoining of DNA strands. Topoisomerase II makes double-strand breaks.</text>
</comment>
<dbReference type="CDD" id="cd03365">
    <property type="entry name" value="TOPRIM_TopoIIA"/>
    <property type="match status" value="1"/>
</dbReference>
<dbReference type="InterPro" id="IPR013759">
    <property type="entry name" value="Topo_IIA_B_C"/>
</dbReference>
<evidence type="ECO:0000256" key="6">
    <source>
        <dbReference type="ARBA" id="ARBA00022741"/>
    </source>
</evidence>
<dbReference type="EC" id="5.6.2.2" evidence="13"/>
<dbReference type="InterPro" id="IPR036890">
    <property type="entry name" value="HATPase_C_sf"/>
</dbReference>
<dbReference type="InterPro" id="IPR002205">
    <property type="entry name" value="Topo_IIA_dom_A"/>
</dbReference>
<dbReference type="FunFam" id="3.30.1360.40:FF:000003">
    <property type="entry name" value="DNA topoisomerase 2"/>
    <property type="match status" value="1"/>
</dbReference>
<feature type="region of interest" description="Disordered" evidence="15">
    <location>
        <begin position="1218"/>
        <end position="1430"/>
    </location>
</feature>
<dbReference type="Gene3D" id="3.30.230.10">
    <property type="match status" value="1"/>
</dbReference>
<evidence type="ECO:0000256" key="11">
    <source>
        <dbReference type="ARBA" id="ARBA00023235"/>
    </source>
</evidence>
<dbReference type="Gene3D" id="3.40.50.670">
    <property type="match status" value="1"/>
</dbReference>
<dbReference type="InterPro" id="IPR013758">
    <property type="entry name" value="Topo_IIA_A/C_ab"/>
</dbReference>
<dbReference type="FunFam" id="3.30.565.10:FF:000004">
    <property type="entry name" value="DNA topoisomerase 2"/>
    <property type="match status" value="1"/>
</dbReference>
<evidence type="ECO:0000256" key="12">
    <source>
        <dbReference type="PROSITE-ProRule" id="PRU01384"/>
    </source>
</evidence>
<dbReference type="InterPro" id="IPR031660">
    <property type="entry name" value="TOPRIM_C"/>
</dbReference>
<dbReference type="GO" id="GO:0003677">
    <property type="term" value="F:DNA binding"/>
    <property type="evidence" value="ECO:0007669"/>
    <property type="project" value="UniProtKB-UniRule"/>
</dbReference>
<dbReference type="PANTHER" id="PTHR10169">
    <property type="entry name" value="DNA TOPOISOMERASE/GYRASE"/>
    <property type="match status" value="1"/>
</dbReference>
<dbReference type="InterPro" id="IPR013760">
    <property type="entry name" value="Topo_IIA-like_dom_sf"/>
</dbReference>
<dbReference type="GO" id="GO:0046872">
    <property type="term" value="F:metal ion binding"/>
    <property type="evidence" value="ECO:0007669"/>
    <property type="project" value="UniProtKB-KW"/>
</dbReference>
<feature type="coiled-coil region" evidence="14">
    <location>
        <begin position="1099"/>
        <end position="1149"/>
    </location>
</feature>
<dbReference type="PROSITE" id="PS00177">
    <property type="entry name" value="TOPOISOMERASE_II"/>
    <property type="match status" value="1"/>
</dbReference>
<keyword evidence="10 12" id="KW-0238">DNA-binding</keyword>
<protein>
    <recommendedName>
        <fullName evidence="13">DNA topoisomerase 2</fullName>
        <ecNumber evidence="13">5.6.2.2</ecNumber>
    </recommendedName>
</protein>
<dbReference type="Gene3D" id="3.30.1360.40">
    <property type="match status" value="1"/>
</dbReference>
<dbReference type="CDD" id="cd03481">
    <property type="entry name" value="TopoIIA_Trans_ScTopoIIA"/>
    <property type="match status" value="1"/>
</dbReference>
<dbReference type="SUPFAM" id="SSF55874">
    <property type="entry name" value="ATPase domain of HSP90 chaperone/DNA topoisomerase II/histidine kinase"/>
    <property type="match status" value="1"/>
</dbReference>
<dbReference type="PRINTS" id="PR01158">
    <property type="entry name" value="TOPISMRASEII"/>
</dbReference>
<dbReference type="SUPFAM" id="SSF56719">
    <property type="entry name" value="Type II DNA topoisomerase"/>
    <property type="match status" value="1"/>
</dbReference>
<dbReference type="Gene3D" id="1.10.268.10">
    <property type="entry name" value="Topoisomerase, domain 3"/>
    <property type="match status" value="1"/>
</dbReference>
<dbReference type="FunFam" id="3.40.50.670:FF:000001">
    <property type="entry name" value="DNA topoisomerase 2"/>
    <property type="match status" value="2"/>
</dbReference>
<dbReference type="InterPro" id="IPR001154">
    <property type="entry name" value="TopoII_euk"/>
</dbReference>
<evidence type="ECO:0000313" key="17">
    <source>
        <dbReference type="EMBL" id="CAD9022673.1"/>
    </source>
</evidence>
<dbReference type="GO" id="GO:0000819">
    <property type="term" value="P:sister chromatid segregation"/>
    <property type="evidence" value="ECO:0007669"/>
    <property type="project" value="TreeGrafter"/>
</dbReference>
<evidence type="ECO:0000256" key="9">
    <source>
        <dbReference type="ARBA" id="ARBA00023029"/>
    </source>
</evidence>
<dbReference type="PROSITE" id="PS52040">
    <property type="entry name" value="TOPO_IIA"/>
    <property type="match status" value="1"/>
</dbReference>
<dbReference type="Pfam" id="PF02518">
    <property type="entry name" value="HATPase_c"/>
    <property type="match status" value="1"/>
</dbReference>
<dbReference type="Pfam" id="PF00204">
    <property type="entry name" value="DNA_gyraseB"/>
    <property type="match status" value="1"/>
</dbReference>
<evidence type="ECO:0000256" key="5">
    <source>
        <dbReference type="ARBA" id="ARBA00022723"/>
    </source>
</evidence>
<feature type="compositionally biased region" description="Basic and acidic residues" evidence="15">
    <location>
        <begin position="1351"/>
        <end position="1365"/>
    </location>
</feature>
<dbReference type="EMBL" id="HBGA01090387">
    <property type="protein sequence ID" value="CAD9022673.1"/>
    <property type="molecule type" value="Transcribed_RNA"/>
</dbReference>
<dbReference type="InterPro" id="IPR013506">
    <property type="entry name" value="Topo_IIA_bsu_dom2"/>
</dbReference>
<keyword evidence="6 13" id="KW-0547">Nucleotide-binding</keyword>
<comment type="cofactor">
    <cofactor evidence="3">
        <name>Mg(2+)</name>
        <dbReference type="ChEBI" id="CHEBI:18420"/>
    </cofactor>
</comment>
<sequence length="1430" mass="161847">MSKKTIEQTYQKKTQLEHILLRPDSYIGSTETAEHKNAWLFDAETQKMVRKDLHYVPGLYKIFDEILVNAADNRQRDNSMNMIKVDINQEEGVISVWNNGKGIPVEMHAEHNMWVPELVFGHLLTSSNYDDEEKKTTGGRNGYGAKLTNIFSTEFVVKTYDSNSGKSLKKTWTNNMQNTSKAVIVDTKGIDFTSVTFKPDLSKFGLTRLDDDIVAVMKKRVWDIAGCTDKSLKVKLNGVQLPVSDFKDYVNLYPVGEAIKNQQIETVGRWTVCVTTNPFHTHQHCSFVNSIWTSKGGRHVDSINDQIVSKVTEKLKKKKIDAKPAMIKNHLWVFINTLIENPAFDSQTKENMTTPKTKFGSVYNVSDKLLDALCKGDLLQKVMDNHAMQADKDLNNKVKGKKKERVSMEKYEQANRWRQEPQKCTLVLTEGDSAKSLAISGFSIVGRDYWGVFPLRGKLLNVRDAAPSVILKNQEVQNVMKILGLRVGTKYMDTSQLNYGHLMIMADQDHDGSHIKGLLVNFVHHFWPELLLHCPGFLMQFITPIVKVTKGPNVKSFYSLPEYRQWQESSPDYHTWKAKYYKGLGTSRPQEAKEYFAQLDRHKILFDYNGAEDHEAILLAFDKSKIEDRKAWVTRSREENLDFNVSSVSVADFVNKELVLFSRADCERSIPNVMDGFKPSQRKILFCCFKKKGLEKSEIKVAQLSGYVSEHSAYHHGEASLQGTIIGMAQDFCGSNNINLLEPSGQFGTRITGGKDASQPRYLFTKLTPLARAIFPAHDDELLDYKEDDGLSVEPHWYAPIIPMVLVNGCRGIGTGYATSIPNHNPATLIEWIRCRIKGKELPQLIPWYRDFTNNDRIRAREEEGAASFRCYGTIREVGSNNTVVNITELPVEKWTEDYKNFLEGLLKEEIIHDFQEYHTDVKVDFEIQMDPATLQHFREVGLEEKFKLRSSIPVSNLVCFDHNGSIAKYDSTKDIVEEFYQVRSEYYRKRKDLLIDKLTNDCEKLKNMVRFVTEVVSGSLVVMKRKKKDMLGDLKTRKYKAFPPEVKRTIAKGAVDYDAQGEDDEGEEGAQGDDADQSSRDYDYLLGMKIWSLTYEKIEELKAQLAKKEEEFNILYKTEPSTMWLRDLDNLEKVHNAFEAKRKKALAEGVVKVEKKGGGDGGKVKAKGQKAKQSLRLQESSHVPKQSEKAKKLVEEYATKQAKESDLVKKREALALKRLLKGEKEESSVKRAKKEPDMDTQMTLASMGFSSASQDSADPPLSPKAPKAKATSPAAADGTIDLDMDDDPPVRAPPAPKTMKKPPAARPAAPKPPPKPKASPKKKKTSVESDDESDDSEVSGADDGDDDDFEAKPRPQRSTRERKPVTYTLASDSSEDDEDNSDDNDDDNDDSDAPAPPKKKAPAKKAAPKKRLQKNQSDDDDDDDSFRFD</sequence>
<name>A0A7S1ITT9_9EUGL</name>
<proteinExistence type="inferred from homology"/>
<keyword evidence="14" id="KW-0175">Coiled coil</keyword>
<dbReference type="InterPro" id="IPR020568">
    <property type="entry name" value="Ribosomal_Su5_D2-typ_SF"/>
</dbReference>
<keyword evidence="9 12" id="KW-0799">Topoisomerase</keyword>
<dbReference type="InterPro" id="IPR001241">
    <property type="entry name" value="Topo_IIA"/>
</dbReference>